<dbReference type="PROSITE" id="PS00434">
    <property type="entry name" value="HSF_DOMAIN"/>
    <property type="match status" value="1"/>
</dbReference>
<evidence type="ECO:0000256" key="5">
    <source>
        <dbReference type="ARBA" id="ARBA00023242"/>
    </source>
</evidence>
<dbReference type="EMBL" id="LSSL01004110">
    <property type="protein sequence ID" value="OLY79765.1"/>
    <property type="molecule type" value="Genomic_DNA"/>
</dbReference>
<dbReference type="InterPro" id="IPR036388">
    <property type="entry name" value="WH-like_DNA-bd_sf"/>
</dbReference>
<evidence type="ECO:0000256" key="3">
    <source>
        <dbReference type="ARBA" id="ARBA00023125"/>
    </source>
</evidence>
<dbReference type="PANTHER" id="PTHR10015:SF361">
    <property type="entry name" value="TRANSCRIPTION FACTOR SKN7"/>
    <property type="match status" value="1"/>
</dbReference>
<dbReference type="Proteomes" id="UP000187455">
    <property type="component" value="Unassembled WGS sequence"/>
</dbReference>
<dbReference type="OrthoDB" id="60033at2759"/>
<feature type="domain" description="HSF-type DNA-binding" evidence="8">
    <location>
        <begin position="72"/>
        <end position="96"/>
    </location>
</feature>
<proteinExistence type="inferred from homology"/>
<dbReference type="SMART" id="SM00415">
    <property type="entry name" value="HSF"/>
    <property type="match status" value="1"/>
</dbReference>
<dbReference type="PRINTS" id="PR00056">
    <property type="entry name" value="HSFDOMAIN"/>
</dbReference>
<dbReference type="GO" id="GO:0043565">
    <property type="term" value="F:sequence-specific DNA binding"/>
    <property type="evidence" value="ECO:0007669"/>
    <property type="project" value="InterPro"/>
</dbReference>
<sequence>MTDIMNNDQILGKSSYTMDQMEILGLTNGVPDFVKKLFRILEDDSYHKIVFWGDSGDSFIVGDQNELSKYVLPQHFKHNNFASFVRQLNKYDFHKMKTSQDSKKYGDNVWEFKHPFFRHNRPDLLEKIKRKPPLKTRSIGGLTSSSTANAGNNSPSGISESEFYSTTEDLQNQVQLLTQANTQVSKYLSQLSSYYQQINEEVINIKKSIQVQDQLMAEFVQYVFKQ</sequence>
<dbReference type="STRING" id="133383.A0A1R0GSC4"/>
<dbReference type="FunFam" id="1.10.10.10:FF:000027">
    <property type="entry name" value="Heat shock transcription factor 1"/>
    <property type="match status" value="1"/>
</dbReference>
<feature type="region of interest" description="Disordered" evidence="7">
    <location>
        <begin position="135"/>
        <end position="161"/>
    </location>
</feature>
<evidence type="ECO:0000313" key="9">
    <source>
        <dbReference type="EMBL" id="OLY79765.1"/>
    </source>
</evidence>
<evidence type="ECO:0000256" key="2">
    <source>
        <dbReference type="ARBA" id="ARBA00023015"/>
    </source>
</evidence>
<comment type="subcellular location">
    <subcellularLocation>
        <location evidence="1">Nucleus</location>
    </subcellularLocation>
</comment>
<organism evidence="9 10">
    <name type="scientific">Smittium mucronatum</name>
    <dbReference type="NCBI Taxonomy" id="133383"/>
    <lineage>
        <taxon>Eukaryota</taxon>
        <taxon>Fungi</taxon>
        <taxon>Fungi incertae sedis</taxon>
        <taxon>Zoopagomycota</taxon>
        <taxon>Kickxellomycotina</taxon>
        <taxon>Harpellomycetes</taxon>
        <taxon>Harpellales</taxon>
        <taxon>Legeriomycetaceae</taxon>
        <taxon>Smittium</taxon>
    </lineage>
</organism>
<keyword evidence="5" id="KW-0539">Nucleus</keyword>
<protein>
    <submittedName>
        <fullName evidence="9">Transcription factor SKN7</fullName>
    </submittedName>
</protein>
<comment type="caution">
    <text evidence="9">The sequence shown here is derived from an EMBL/GenBank/DDBJ whole genome shotgun (WGS) entry which is preliminary data.</text>
</comment>
<gene>
    <name evidence="9" type="ORF">AYI68_g6152</name>
</gene>
<reference evidence="9 10" key="1">
    <citation type="journal article" date="2016" name="Mol. Biol. Evol.">
        <title>Genome-Wide Survey of Gut Fungi (Harpellales) Reveals the First Horizontally Transferred Ubiquitin Gene from a Mosquito Host.</title>
        <authorList>
            <person name="Wang Y."/>
            <person name="White M.M."/>
            <person name="Kvist S."/>
            <person name="Moncalvo J.M."/>
        </authorList>
    </citation>
    <scope>NUCLEOTIDE SEQUENCE [LARGE SCALE GENOMIC DNA]</scope>
    <source>
        <strain evidence="9 10">ALG-7-W6</strain>
    </source>
</reference>
<dbReference type="InterPro" id="IPR036390">
    <property type="entry name" value="WH_DNA-bd_sf"/>
</dbReference>
<accession>A0A1R0GSC4</accession>
<comment type="similarity">
    <text evidence="6">Belongs to the HSF family.</text>
</comment>
<dbReference type="GO" id="GO:0003700">
    <property type="term" value="F:DNA-binding transcription factor activity"/>
    <property type="evidence" value="ECO:0007669"/>
    <property type="project" value="InterPro"/>
</dbReference>
<keyword evidence="2" id="KW-0805">Transcription regulation</keyword>
<keyword evidence="4" id="KW-0804">Transcription</keyword>
<evidence type="ECO:0000256" key="1">
    <source>
        <dbReference type="ARBA" id="ARBA00004123"/>
    </source>
</evidence>
<evidence type="ECO:0000256" key="6">
    <source>
        <dbReference type="RuleBase" id="RU004020"/>
    </source>
</evidence>
<dbReference type="SUPFAM" id="SSF46785">
    <property type="entry name" value="Winged helix' DNA-binding domain"/>
    <property type="match status" value="1"/>
</dbReference>
<keyword evidence="3" id="KW-0238">DNA-binding</keyword>
<keyword evidence="10" id="KW-1185">Reference proteome</keyword>
<dbReference type="AlphaFoldDB" id="A0A1R0GSC4"/>
<evidence type="ECO:0000259" key="8">
    <source>
        <dbReference type="PROSITE" id="PS00434"/>
    </source>
</evidence>
<dbReference type="Gene3D" id="1.10.10.10">
    <property type="entry name" value="Winged helix-like DNA-binding domain superfamily/Winged helix DNA-binding domain"/>
    <property type="match status" value="1"/>
</dbReference>
<evidence type="ECO:0000256" key="7">
    <source>
        <dbReference type="SAM" id="MobiDB-lite"/>
    </source>
</evidence>
<dbReference type="PANTHER" id="PTHR10015">
    <property type="entry name" value="HEAT SHOCK TRANSCRIPTION FACTOR"/>
    <property type="match status" value="1"/>
</dbReference>
<name>A0A1R0GSC4_9FUNG</name>
<feature type="compositionally biased region" description="Low complexity" evidence="7">
    <location>
        <begin position="143"/>
        <end position="157"/>
    </location>
</feature>
<evidence type="ECO:0000313" key="10">
    <source>
        <dbReference type="Proteomes" id="UP000187455"/>
    </source>
</evidence>
<evidence type="ECO:0000256" key="4">
    <source>
        <dbReference type="ARBA" id="ARBA00023163"/>
    </source>
</evidence>
<dbReference type="InterPro" id="IPR000232">
    <property type="entry name" value="HSF_DNA-bd"/>
</dbReference>
<dbReference type="GO" id="GO:0005634">
    <property type="term" value="C:nucleus"/>
    <property type="evidence" value="ECO:0007669"/>
    <property type="project" value="UniProtKB-SubCell"/>
</dbReference>
<dbReference type="Pfam" id="PF00447">
    <property type="entry name" value="HSF_DNA-bind"/>
    <property type="match status" value="1"/>
</dbReference>